<sequence length="212" mass="22415">MPLNFSFREVAMVRGRRQPFPQGCFLALTFALGIGSAQATAPRHHTDSFRLPQGRVEERMALYHVPGVSVAVIQDGHIAWAKGYGVLSADGAARVGTETLFQAASISKAVTATAALTMVQDGRLPLDAPVNAALRAWTVPARRPEWAAGVTVRRLLSHTAGIGAPGYLGYRAGQPVPSLLNVLRGEAPATSPAVRVERAPGQAYRYSGGGYG</sequence>
<dbReference type="PANTHER" id="PTHR43283:SF11">
    <property type="entry name" value="BETA-LACTAMASE-RELATED DOMAIN-CONTAINING PROTEIN"/>
    <property type="match status" value="1"/>
</dbReference>
<reference evidence="4" key="1">
    <citation type="journal article" date="2019" name="Int. J. Syst. Evol. Microbiol.">
        <title>The Global Catalogue of Microorganisms (GCM) 10K type strain sequencing project: providing services to taxonomists for standard genome sequencing and annotation.</title>
        <authorList>
            <consortium name="The Broad Institute Genomics Platform"/>
            <consortium name="The Broad Institute Genome Sequencing Center for Infectious Disease"/>
            <person name="Wu L."/>
            <person name="Ma J."/>
        </authorList>
    </citation>
    <scope>NUCLEOTIDE SEQUENCE [LARGE SCALE GENOMIC DNA]</scope>
    <source>
        <strain evidence="4">JCM 19173</strain>
    </source>
</reference>
<organism evidence="3 4">
    <name type="scientific">Deinococcus radiotolerans</name>
    <dbReference type="NCBI Taxonomy" id="1309407"/>
    <lineage>
        <taxon>Bacteria</taxon>
        <taxon>Thermotogati</taxon>
        <taxon>Deinococcota</taxon>
        <taxon>Deinococci</taxon>
        <taxon>Deinococcales</taxon>
        <taxon>Deinococcaceae</taxon>
        <taxon>Deinococcus</taxon>
    </lineage>
</organism>
<dbReference type="PANTHER" id="PTHR43283">
    <property type="entry name" value="BETA-LACTAMASE-RELATED"/>
    <property type="match status" value="1"/>
</dbReference>
<evidence type="ECO:0000256" key="1">
    <source>
        <dbReference type="ARBA" id="ARBA00022801"/>
    </source>
</evidence>
<feature type="domain" description="Beta-lactamase-related" evidence="2">
    <location>
        <begin position="55"/>
        <end position="212"/>
    </location>
</feature>
<dbReference type="SUPFAM" id="SSF56601">
    <property type="entry name" value="beta-lactamase/transpeptidase-like"/>
    <property type="match status" value="1"/>
</dbReference>
<dbReference type="Pfam" id="PF00144">
    <property type="entry name" value="Beta-lactamase"/>
    <property type="match status" value="1"/>
</dbReference>
<name>A0ABQ2FL51_9DEIO</name>
<proteinExistence type="predicted"/>
<accession>A0ABQ2FL51</accession>
<evidence type="ECO:0000313" key="3">
    <source>
        <dbReference type="EMBL" id="GGL08736.1"/>
    </source>
</evidence>
<comment type="caution">
    <text evidence="3">The sequence shown here is derived from an EMBL/GenBank/DDBJ whole genome shotgun (WGS) entry which is preliminary data.</text>
</comment>
<dbReference type="InterPro" id="IPR050789">
    <property type="entry name" value="Diverse_Enzym_Activities"/>
</dbReference>
<keyword evidence="4" id="KW-1185">Reference proteome</keyword>
<evidence type="ECO:0000259" key="2">
    <source>
        <dbReference type="Pfam" id="PF00144"/>
    </source>
</evidence>
<dbReference type="InterPro" id="IPR001466">
    <property type="entry name" value="Beta-lactam-related"/>
</dbReference>
<dbReference type="InterPro" id="IPR012338">
    <property type="entry name" value="Beta-lactam/transpept-like"/>
</dbReference>
<keyword evidence="1" id="KW-0378">Hydrolase</keyword>
<dbReference type="Gene3D" id="3.40.710.10">
    <property type="entry name" value="DD-peptidase/beta-lactamase superfamily"/>
    <property type="match status" value="1"/>
</dbReference>
<protein>
    <recommendedName>
        <fullName evidence="2">Beta-lactamase-related domain-containing protein</fullName>
    </recommendedName>
</protein>
<dbReference type="Proteomes" id="UP000604341">
    <property type="component" value="Unassembled WGS sequence"/>
</dbReference>
<evidence type="ECO:0000313" key="4">
    <source>
        <dbReference type="Proteomes" id="UP000604341"/>
    </source>
</evidence>
<gene>
    <name evidence="3" type="ORF">GCM10010844_29350</name>
</gene>
<dbReference type="EMBL" id="BMPE01000009">
    <property type="protein sequence ID" value="GGL08736.1"/>
    <property type="molecule type" value="Genomic_DNA"/>
</dbReference>